<dbReference type="AlphaFoldDB" id="A0A0F9CEB8"/>
<reference evidence="1" key="1">
    <citation type="journal article" date="2015" name="Nature">
        <title>Complex archaea that bridge the gap between prokaryotes and eukaryotes.</title>
        <authorList>
            <person name="Spang A."/>
            <person name="Saw J.H."/>
            <person name="Jorgensen S.L."/>
            <person name="Zaremba-Niedzwiedzka K."/>
            <person name="Martijn J."/>
            <person name="Lind A.E."/>
            <person name="van Eijk R."/>
            <person name="Schleper C."/>
            <person name="Guy L."/>
            <person name="Ettema T.J."/>
        </authorList>
    </citation>
    <scope>NUCLEOTIDE SEQUENCE</scope>
</reference>
<protein>
    <submittedName>
        <fullName evidence="1">Uncharacterized protein</fullName>
    </submittedName>
</protein>
<comment type="caution">
    <text evidence="1">The sequence shown here is derived from an EMBL/GenBank/DDBJ whole genome shotgun (WGS) entry which is preliminary data.</text>
</comment>
<organism evidence="1">
    <name type="scientific">marine sediment metagenome</name>
    <dbReference type="NCBI Taxonomy" id="412755"/>
    <lineage>
        <taxon>unclassified sequences</taxon>
        <taxon>metagenomes</taxon>
        <taxon>ecological metagenomes</taxon>
    </lineage>
</organism>
<accession>A0A0F9CEB8</accession>
<sequence>MAYNTVTVTTSATLIVADNTKRKVLTLVNTSETIPVYIGPDSSITTSNAIPLYETQTQDSSKTFGFWSGPVYGIVASGTADVRYWEVESNL</sequence>
<dbReference type="EMBL" id="LAZR01047084">
    <property type="protein sequence ID" value="KKK95046.1"/>
    <property type="molecule type" value="Genomic_DNA"/>
</dbReference>
<proteinExistence type="predicted"/>
<evidence type="ECO:0000313" key="1">
    <source>
        <dbReference type="EMBL" id="KKK95046.1"/>
    </source>
</evidence>
<name>A0A0F9CEB8_9ZZZZ</name>
<gene>
    <name evidence="1" type="ORF">LCGC14_2676730</name>
</gene>